<name>A0ABT1SR83_9FIRM</name>
<evidence type="ECO:0000313" key="1">
    <source>
        <dbReference type="EMBL" id="MCQ5342366.1"/>
    </source>
</evidence>
<protein>
    <submittedName>
        <fullName evidence="1">DUF6290 family protein</fullName>
    </submittedName>
</protein>
<evidence type="ECO:0000313" key="2">
    <source>
        <dbReference type="Proteomes" id="UP001206692"/>
    </source>
</evidence>
<dbReference type="Pfam" id="PF19807">
    <property type="entry name" value="DUF6290"/>
    <property type="match status" value="1"/>
</dbReference>
<sequence length="59" mass="6856">MEKYAELNGITVSELVRRSVIERIEDEHDVKAYKEALAEFEADPVVYSLDEVEKELDLK</sequence>
<dbReference type="NCBIfam" id="NF046040">
    <property type="entry name" value="RelB_antitoxin"/>
    <property type="match status" value="1"/>
</dbReference>
<accession>A0ABT1SR83</accession>
<keyword evidence="2" id="KW-1185">Reference proteome</keyword>
<reference evidence="1 2" key="1">
    <citation type="submission" date="2022-06" db="EMBL/GenBank/DDBJ databases">
        <title>Isolation of gut microbiota from human fecal samples.</title>
        <authorList>
            <person name="Pamer E.G."/>
            <person name="Barat B."/>
            <person name="Waligurski E."/>
            <person name="Medina S."/>
            <person name="Paddock L."/>
            <person name="Mostad J."/>
        </authorList>
    </citation>
    <scope>NUCLEOTIDE SEQUENCE [LARGE SCALE GENOMIC DNA]</scope>
    <source>
        <strain evidence="1 2">DFI.1.1</strain>
    </source>
</reference>
<dbReference type="RefSeq" id="WP_009014521.1">
    <property type="nucleotide sequence ID" value="NZ_JAJCIO010000004.1"/>
</dbReference>
<dbReference type="EMBL" id="JANGEW010000007">
    <property type="protein sequence ID" value="MCQ5342366.1"/>
    <property type="molecule type" value="Genomic_DNA"/>
</dbReference>
<organism evidence="1 2">
    <name type="scientific">Megasphaera massiliensis</name>
    <dbReference type="NCBI Taxonomy" id="1232428"/>
    <lineage>
        <taxon>Bacteria</taxon>
        <taxon>Bacillati</taxon>
        <taxon>Bacillota</taxon>
        <taxon>Negativicutes</taxon>
        <taxon>Veillonellales</taxon>
        <taxon>Veillonellaceae</taxon>
        <taxon>Megasphaera</taxon>
    </lineage>
</organism>
<proteinExistence type="predicted"/>
<gene>
    <name evidence="1" type="ORF">NE675_04865</name>
</gene>
<comment type="caution">
    <text evidence="1">The sequence shown here is derived from an EMBL/GenBank/DDBJ whole genome shotgun (WGS) entry which is preliminary data.</text>
</comment>
<dbReference type="GeneID" id="89605081"/>
<dbReference type="InterPro" id="IPR046257">
    <property type="entry name" value="DUF6290"/>
</dbReference>
<dbReference type="Proteomes" id="UP001206692">
    <property type="component" value="Unassembled WGS sequence"/>
</dbReference>